<name>A0AAE3ISD9_9BACI</name>
<keyword evidence="1" id="KW-0472">Membrane</keyword>
<feature type="transmembrane region" description="Helical" evidence="1">
    <location>
        <begin position="12"/>
        <end position="32"/>
    </location>
</feature>
<evidence type="ECO:0000313" key="3">
    <source>
        <dbReference type="Proteomes" id="UP001209318"/>
    </source>
</evidence>
<dbReference type="Proteomes" id="UP001209318">
    <property type="component" value="Unassembled WGS sequence"/>
</dbReference>
<feature type="transmembrane region" description="Helical" evidence="1">
    <location>
        <begin position="38"/>
        <end position="60"/>
    </location>
</feature>
<keyword evidence="3" id="KW-1185">Reference proteome</keyword>
<sequence length="231" mass="27073">MSIKEYYHRLGNTSLNISLYFIVIGMLLNVYLLMKNQVIYGGILFIAVSFLYYSIHLYYVKKSQKVQLQLTKEDDTRILNRYILESNHGCLYYFSPNGIANVKVKLKYTIKGVRFSILEKDNELGYVIYRNKQLQFYLLEKLFFGTVSSNGKHEIGNISIENSEIHLKKSKNNEFKFMKDNQIIAEVKKGWLPISWTKIFRLNTPVLLFQDKVTTEEKLAILLILPVVYNV</sequence>
<keyword evidence="1" id="KW-1133">Transmembrane helix</keyword>
<gene>
    <name evidence="2" type="ORF">OEV98_08540</name>
</gene>
<evidence type="ECO:0000256" key="1">
    <source>
        <dbReference type="SAM" id="Phobius"/>
    </source>
</evidence>
<dbReference type="AlphaFoldDB" id="A0AAE3ISD9"/>
<keyword evidence="1" id="KW-0812">Transmembrane</keyword>
<protein>
    <submittedName>
        <fullName evidence="2">Uncharacterized protein</fullName>
    </submittedName>
</protein>
<dbReference type="EMBL" id="JAOUSF010000003">
    <property type="protein sequence ID" value="MCU9613606.1"/>
    <property type="molecule type" value="Genomic_DNA"/>
</dbReference>
<comment type="caution">
    <text evidence="2">The sequence shown here is derived from an EMBL/GenBank/DDBJ whole genome shotgun (WGS) entry which is preliminary data.</text>
</comment>
<accession>A0AAE3ISD9</accession>
<proteinExistence type="predicted"/>
<dbReference type="RefSeq" id="WP_263072848.1">
    <property type="nucleotide sequence ID" value="NZ_JAOUSF010000003.1"/>
</dbReference>
<organism evidence="2 3">
    <name type="scientific">Perspicuibacillus lycopersici</name>
    <dbReference type="NCBI Taxonomy" id="1325689"/>
    <lineage>
        <taxon>Bacteria</taxon>
        <taxon>Bacillati</taxon>
        <taxon>Bacillota</taxon>
        <taxon>Bacilli</taxon>
        <taxon>Bacillales</taxon>
        <taxon>Bacillaceae</taxon>
        <taxon>Perspicuibacillus</taxon>
    </lineage>
</organism>
<reference evidence="2" key="1">
    <citation type="submission" date="2022-10" db="EMBL/GenBank/DDBJ databases">
        <title>Description of Fervidibacillus gen. nov. in the family Fervidibacillaceae fam. nov. with two species, Fervidibacillus albus sp. nov., and Fervidibacillus halotolerans sp. nov., isolated from tidal flat sediments.</title>
        <authorList>
            <person name="Kwon K.K."/>
            <person name="Yang S.-H."/>
        </authorList>
    </citation>
    <scope>NUCLEOTIDE SEQUENCE</scope>
    <source>
        <strain evidence="2">JCM 19140</strain>
    </source>
</reference>
<evidence type="ECO:0000313" key="2">
    <source>
        <dbReference type="EMBL" id="MCU9613606.1"/>
    </source>
</evidence>